<evidence type="ECO:0000313" key="2">
    <source>
        <dbReference type="EMBL" id="MFC6153552.1"/>
    </source>
</evidence>
<dbReference type="SUPFAM" id="SSF46785">
    <property type="entry name" value="Winged helix' DNA-binding domain"/>
    <property type="match status" value="1"/>
</dbReference>
<comment type="caution">
    <text evidence="2">The sequence shown here is derived from an EMBL/GenBank/DDBJ whole genome shotgun (WGS) entry which is preliminary data.</text>
</comment>
<dbReference type="InterPro" id="IPR039422">
    <property type="entry name" value="MarR/SlyA-like"/>
</dbReference>
<sequence length="165" mass="18654">MTYPGETNWLDESQQRAWRAFLLGHTLLMDRLDDDLRRNHDISLTEYEILVRLSEREGRCMRMAHLADALAHSRSRVTHTIDRMERAGHVARSASPDDGRGVVATMTDKGFAVLQEASHVHVRGVRANLIDLVSDEEFEIAGRVMNAVADHLIGRHPAMEFRGTA</sequence>
<dbReference type="PRINTS" id="PR00598">
    <property type="entry name" value="HTHMARR"/>
</dbReference>
<dbReference type="InterPro" id="IPR036388">
    <property type="entry name" value="WH-like_DNA-bd_sf"/>
</dbReference>
<dbReference type="PROSITE" id="PS50995">
    <property type="entry name" value="HTH_MARR_2"/>
    <property type="match status" value="1"/>
</dbReference>
<dbReference type="Pfam" id="PF12802">
    <property type="entry name" value="MarR_2"/>
    <property type="match status" value="1"/>
</dbReference>
<feature type="domain" description="HTH marR-type" evidence="1">
    <location>
        <begin position="1"/>
        <end position="150"/>
    </location>
</feature>
<gene>
    <name evidence="2" type="ORF">ACFPWU_07725</name>
</gene>
<reference evidence="3" key="1">
    <citation type="journal article" date="2019" name="Int. J. Syst. Evol. Microbiol.">
        <title>The Global Catalogue of Microorganisms (GCM) 10K type strain sequencing project: providing services to taxonomists for standard genome sequencing and annotation.</title>
        <authorList>
            <consortium name="The Broad Institute Genomics Platform"/>
            <consortium name="The Broad Institute Genome Sequencing Center for Infectious Disease"/>
            <person name="Wu L."/>
            <person name="Ma J."/>
        </authorList>
    </citation>
    <scope>NUCLEOTIDE SEQUENCE [LARGE SCALE GENOMIC DNA]</scope>
    <source>
        <strain evidence="3">DFY28</strain>
    </source>
</reference>
<accession>A0ABW1QX75</accession>
<keyword evidence="3" id="KW-1185">Reference proteome</keyword>
<dbReference type="RefSeq" id="WP_128221359.1">
    <property type="nucleotide sequence ID" value="NZ_CP034929.1"/>
</dbReference>
<dbReference type="EMBL" id="JBHSQI010000003">
    <property type="protein sequence ID" value="MFC6153552.1"/>
    <property type="molecule type" value="Genomic_DNA"/>
</dbReference>
<dbReference type="InterPro" id="IPR000835">
    <property type="entry name" value="HTH_MarR-typ"/>
</dbReference>
<dbReference type="Gene3D" id="1.10.10.10">
    <property type="entry name" value="Winged helix-like DNA-binding domain superfamily/Winged helix DNA-binding domain"/>
    <property type="match status" value="1"/>
</dbReference>
<dbReference type="Proteomes" id="UP001596098">
    <property type="component" value="Unassembled WGS sequence"/>
</dbReference>
<organism evidence="2 3">
    <name type="scientific">Nocardioides yefusunii</name>
    <dbReference type="NCBI Taxonomy" id="2500546"/>
    <lineage>
        <taxon>Bacteria</taxon>
        <taxon>Bacillati</taxon>
        <taxon>Actinomycetota</taxon>
        <taxon>Actinomycetes</taxon>
        <taxon>Propionibacteriales</taxon>
        <taxon>Nocardioidaceae</taxon>
        <taxon>Nocardioides</taxon>
    </lineage>
</organism>
<dbReference type="SMART" id="SM00347">
    <property type="entry name" value="HTH_MARR"/>
    <property type="match status" value="1"/>
</dbReference>
<evidence type="ECO:0000259" key="1">
    <source>
        <dbReference type="PROSITE" id="PS50995"/>
    </source>
</evidence>
<evidence type="ECO:0000313" key="3">
    <source>
        <dbReference type="Proteomes" id="UP001596098"/>
    </source>
</evidence>
<name>A0ABW1QX75_9ACTN</name>
<dbReference type="PANTHER" id="PTHR33164:SF99">
    <property type="entry name" value="MARR FAMILY REGULATORY PROTEIN"/>
    <property type="match status" value="1"/>
</dbReference>
<dbReference type="PANTHER" id="PTHR33164">
    <property type="entry name" value="TRANSCRIPTIONAL REGULATOR, MARR FAMILY"/>
    <property type="match status" value="1"/>
</dbReference>
<proteinExistence type="predicted"/>
<dbReference type="InterPro" id="IPR036390">
    <property type="entry name" value="WH_DNA-bd_sf"/>
</dbReference>
<protein>
    <submittedName>
        <fullName evidence="2">MarR family winged helix-turn-helix transcriptional regulator</fullName>
    </submittedName>
</protein>